<dbReference type="GO" id="GO:0005524">
    <property type="term" value="F:ATP binding"/>
    <property type="evidence" value="ECO:0007669"/>
    <property type="project" value="UniProtKB-KW"/>
</dbReference>
<dbReference type="InterPro" id="IPR000432">
    <property type="entry name" value="DNA_mismatch_repair_MutS_C"/>
</dbReference>
<dbReference type="PIRSF" id="PIRSF037677">
    <property type="entry name" value="DNA_mis_repair_Msh6"/>
    <property type="match status" value="1"/>
</dbReference>
<dbReference type="SUPFAM" id="SSF55271">
    <property type="entry name" value="DNA repair protein MutS, domain I"/>
    <property type="match status" value="1"/>
</dbReference>
<evidence type="ECO:0000256" key="3">
    <source>
        <dbReference type="ARBA" id="ARBA00022763"/>
    </source>
</evidence>
<dbReference type="InterPro" id="IPR016151">
    <property type="entry name" value="DNA_mismatch_repair_MutS_N"/>
</dbReference>
<sequence length="1084" mass="120178">MRCVLRTRVIPPRGYKAHNVTPTMVHGKSRNISLSQRSMRASAIPTPTSNHIYTTEELWNEIQEEEIQERSVEESRAKSTTTRVRRKPKESKSTGASSKAESRSQADKLLPKTRQRRKAAESPKKEPKVKGVLKTPKSHLPKTKLAREIIENHAKFPHCILLTRVGQFYESYFDQAPEVAKLLNIKLAQRRWGVRGRIVNMAGFPLIHLDRHLKTLVQTEKRFVALCEEFRKPGAPPGPKKKYGPSPFERRVVRIVTPGTLIDESFVNPYDNNYVCTIVPGESDSNDIGIAWMDVATGEFFTQLSNSTQLRDDLARINPREIVLDKFLEGPENVDHPIHGALGDSTISVAYCDAAKELDATSLEMRTPPVIVDNITNVTVLDAAAELDLEDMPTTPVFSPAETLAIRLISAFLQANLRESMPKLTTPVRFQEDARMHIDAHTVRALEIQKGSQGESSVGSLLSVVKRTVTSSGSRLLSRWLCGPSTSVQEIRARQALVALFYARPHLRRDIVALLRKMGDATRLVQKLILGRGDADDLLAIAETIGVHAHTTSRLQFETTIAERAPENEDQFHSLGLLLGRVSDLSQLAEKIGTAVHVTPLLLGETEAPPKVTPAVGLPESSGDYVESKNWSIKPDFNPELKKLHKRLKKLKDQQEEMQWGLQLEYGIPTLSLKIGIPHGIFVHVAKTRTHGTKLRNNELFIPLSKSGSTESYFYKPWSQLGTEITECQAAILQAERNALESLRAEVASCAVALRRNARIIDEIDVTVGFAELAAQMNFVRPVVNDSLNFLTVNARHPAVEIGLLNSGRVFTPNTVNLGPDSRLMVITGPNMASAGKSTVLRQSALIAILAQTGSFVPADYAEIGVVDRVFSRIGARDDLFRDRSTFMVEMLEAGEILRRATERSLVIMDEVGRGTTVRDGLAIAFATAHHLHSKNRCRAMFATHFHEVADMLGYYETRTDSAVQPPGNPNMQSLESVITPHCARPHISFFCTDITSTGDSITDEFTYSHRLQPGVNRESHGLRVAQLGGMPSSAVEVARRVMERLRDNGPTQIASSDRQSVLQVGLGLGLGNRDAMRKIGEDF</sequence>
<gene>
    <name evidence="9" type="ORF">RDB_LOCUS29014</name>
</gene>
<evidence type="ECO:0000256" key="6">
    <source>
        <dbReference type="ARBA" id="ARBA00023204"/>
    </source>
</evidence>
<dbReference type="InterPro" id="IPR027417">
    <property type="entry name" value="P-loop_NTPase"/>
</dbReference>
<keyword evidence="4" id="KW-0067">ATP-binding</keyword>
<feature type="domain" description="DNA mismatch repair proteins mutS family" evidence="8">
    <location>
        <begin position="905"/>
        <end position="921"/>
    </location>
</feature>
<dbReference type="Pfam" id="PF01624">
    <property type="entry name" value="MutS_I"/>
    <property type="match status" value="1"/>
</dbReference>
<dbReference type="SUPFAM" id="SSF48334">
    <property type="entry name" value="DNA repair protein MutS, domain III"/>
    <property type="match status" value="1"/>
</dbReference>
<dbReference type="InterPro" id="IPR017261">
    <property type="entry name" value="DNA_mismatch_repair_MutS/MSH"/>
</dbReference>
<dbReference type="GO" id="GO:0140664">
    <property type="term" value="F:ATP-dependent DNA damage sensor activity"/>
    <property type="evidence" value="ECO:0007669"/>
    <property type="project" value="InterPro"/>
</dbReference>
<dbReference type="Pfam" id="PF00488">
    <property type="entry name" value="MutS_V"/>
    <property type="match status" value="1"/>
</dbReference>
<dbReference type="Gene3D" id="3.40.50.300">
    <property type="entry name" value="P-loop containing nucleotide triphosphate hydrolases"/>
    <property type="match status" value="1"/>
</dbReference>
<dbReference type="Pfam" id="PF05192">
    <property type="entry name" value="MutS_III"/>
    <property type="match status" value="1"/>
</dbReference>
<dbReference type="GO" id="GO:0005739">
    <property type="term" value="C:mitochondrion"/>
    <property type="evidence" value="ECO:0007669"/>
    <property type="project" value="TreeGrafter"/>
</dbReference>
<dbReference type="GO" id="GO:0005634">
    <property type="term" value="C:nucleus"/>
    <property type="evidence" value="ECO:0007669"/>
    <property type="project" value="TreeGrafter"/>
</dbReference>
<organism evidence="9 10">
    <name type="scientific">Rhizoctonia solani</name>
    <dbReference type="NCBI Taxonomy" id="456999"/>
    <lineage>
        <taxon>Eukaryota</taxon>
        <taxon>Fungi</taxon>
        <taxon>Dikarya</taxon>
        <taxon>Basidiomycota</taxon>
        <taxon>Agaricomycotina</taxon>
        <taxon>Agaricomycetes</taxon>
        <taxon>Cantharellales</taxon>
        <taxon>Ceratobasidiaceae</taxon>
        <taxon>Rhizoctonia</taxon>
    </lineage>
</organism>
<keyword evidence="3" id="KW-0227">DNA damage</keyword>
<dbReference type="InterPro" id="IPR045076">
    <property type="entry name" value="MutS"/>
</dbReference>
<dbReference type="Proteomes" id="UP000663840">
    <property type="component" value="Unassembled WGS sequence"/>
</dbReference>
<evidence type="ECO:0000313" key="10">
    <source>
        <dbReference type="Proteomes" id="UP000663840"/>
    </source>
</evidence>
<dbReference type="GO" id="GO:0006298">
    <property type="term" value="P:mismatch repair"/>
    <property type="evidence" value="ECO:0007669"/>
    <property type="project" value="InterPro"/>
</dbReference>
<dbReference type="SUPFAM" id="SSF52540">
    <property type="entry name" value="P-loop containing nucleoside triphosphate hydrolases"/>
    <property type="match status" value="1"/>
</dbReference>
<feature type="compositionally biased region" description="Basic and acidic residues" evidence="7">
    <location>
        <begin position="118"/>
        <end position="129"/>
    </location>
</feature>
<dbReference type="GO" id="GO:0030983">
    <property type="term" value="F:mismatched DNA binding"/>
    <property type="evidence" value="ECO:0007669"/>
    <property type="project" value="InterPro"/>
</dbReference>
<feature type="compositionally biased region" description="Basic and acidic residues" evidence="7">
    <location>
        <begin position="68"/>
        <end position="77"/>
    </location>
</feature>
<reference evidence="9" key="1">
    <citation type="submission" date="2021-01" db="EMBL/GenBank/DDBJ databases">
        <authorList>
            <person name="Kaushik A."/>
        </authorList>
    </citation>
    <scope>NUCLEOTIDE SEQUENCE</scope>
    <source>
        <strain evidence="9">AG1-1A</strain>
    </source>
</reference>
<proteinExistence type="inferred from homology"/>
<keyword evidence="5" id="KW-0238">DNA-binding</keyword>
<dbReference type="AlphaFoldDB" id="A0A8H2WKW4"/>
<evidence type="ECO:0000256" key="2">
    <source>
        <dbReference type="ARBA" id="ARBA00022741"/>
    </source>
</evidence>
<dbReference type="Gene3D" id="3.30.420.110">
    <property type="entry name" value="MutS, connector domain"/>
    <property type="match status" value="1"/>
</dbReference>
<dbReference type="InterPro" id="IPR036678">
    <property type="entry name" value="MutS_con_dom_sf"/>
</dbReference>
<dbReference type="Gene3D" id="1.10.1420.10">
    <property type="match status" value="2"/>
</dbReference>
<name>A0A8H2WKW4_9AGAM</name>
<comment type="caution">
    <text evidence="9">The sequence shown here is derived from an EMBL/GenBank/DDBJ whole genome shotgun (WGS) entry which is preliminary data.</text>
</comment>
<evidence type="ECO:0000259" key="8">
    <source>
        <dbReference type="PROSITE" id="PS00486"/>
    </source>
</evidence>
<dbReference type="PANTHER" id="PTHR11361">
    <property type="entry name" value="DNA MISMATCH REPAIR PROTEIN MUTS FAMILY MEMBER"/>
    <property type="match status" value="1"/>
</dbReference>
<evidence type="ECO:0000313" key="9">
    <source>
        <dbReference type="EMBL" id="CAE6388748.1"/>
    </source>
</evidence>
<dbReference type="EMBL" id="CAJMWR010000589">
    <property type="protein sequence ID" value="CAE6388748.1"/>
    <property type="molecule type" value="Genomic_DNA"/>
</dbReference>
<dbReference type="SMART" id="SM00533">
    <property type="entry name" value="MUTSd"/>
    <property type="match status" value="1"/>
</dbReference>
<dbReference type="InterPro" id="IPR007695">
    <property type="entry name" value="DNA_mismatch_repair_MutS-lik_N"/>
</dbReference>
<protein>
    <recommendedName>
        <fullName evidence="8">DNA mismatch repair proteins mutS family domain-containing protein</fullName>
    </recommendedName>
</protein>
<dbReference type="Gene3D" id="3.40.1170.10">
    <property type="entry name" value="DNA repair protein MutS, domain I"/>
    <property type="match status" value="1"/>
</dbReference>
<comment type="similarity">
    <text evidence="1">Belongs to the DNA mismatch repair MutS family.</text>
</comment>
<dbReference type="SMART" id="SM00534">
    <property type="entry name" value="MUTSac"/>
    <property type="match status" value="1"/>
</dbReference>
<dbReference type="InterPro" id="IPR007860">
    <property type="entry name" value="DNA_mmatch_repair_MutS_con_dom"/>
</dbReference>
<keyword evidence="6" id="KW-0234">DNA repair</keyword>
<feature type="compositionally biased region" description="Basic and acidic residues" evidence="7">
    <location>
        <begin position="100"/>
        <end position="110"/>
    </location>
</feature>
<dbReference type="PANTHER" id="PTHR11361:SF34">
    <property type="entry name" value="DNA MISMATCH REPAIR PROTEIN MSH1, MITOCHONDRIAL"/>
    <property type="match status" value="1"/>
</dbReference>
<evidence type="ECO:0000256" key="4">
    <source>
        <dbReference type="ARBA" id="ARBA00022840"/>
    </source>
</evidence>
<dbReference type="GO" id="GO:0043504">
    <property type="term" value="P:mitochondrial DNA repair"/>
    <property type="evidence" value="ECO:0007669"/>
    <property type="project" value="TreeGrafter"/>
</dbReference>
<keyword evidence="2" id="KW-0547">Nucleotide-binding</keyword>
<evidence type="ECO:0000256" key="1">
    <source>
        <dbReference type="ARBA" id="ARBA00006271"/>
    </source>
</evidence>
<dbReference type="Pfam" id="PF05188">
    <property type="entry name" value="MutS_II"/>
    <property type="match status" value="1"/>
</dbReference>
<dbReference type="SUPFAM" id="SSF53150">
    <property type="entry name" value="DNA repair protein MutS, domain II"/>
    <property type="match status" value="1"/>
</dbReference>
<dbReference type="PROSITE" id="PS00486">
    <property type="entry name" value="DNA_MISMATCH_REPAIR_2"/>
    <property type="match status" value="1"/>
</dbReference>
<dbReference type="InterPro" id="IPR007696">
    <property type="entry name" value="DNA_mismatch_repair_MutS_core"/>
</dbReference>
<feature type="region of interest" description="Disordered" evidence="7">
    <location>
        <begin position="65"/>
        <end position="137"/>
    </location>
</feature>
<evidence type="ECO:0000256" key="7">
    <source>
        <dbReference type="SAM" id="MobiDB-lite"/>
    </source>
</evidence>
<accession>A0A8H2WKW4</accession>
<evidence type="ECO:0000256" key="5">
    <source>
        <dbReference type="ARBA" id="ARBA00023125"/>
    </source>
</evidence>
<dbReference type="InterPro" id="IPR036187">
    <property type="entry name" value="DNA_mismatch_repair_MutS_sf"/>
</dbReference>